<keyword evidence="2" id="KW-0472">Membrane</keyword>
<dbReference type="RefSeq" id="WP_189514397.1">
    <property type="nucleotide sequence ID" value="NZ_BMXG01000010.1"/>
</dbReference>
<keyword evidence="2" id="KW-0812">Transmembrane</keyword>
<comment type="caution">
    <text evidence="3">The sequence shown here is derived from an EMBL/GenBank/DDBJ whole genome shotgun (WGS) entry which is preliminary data.</text>
</comment>
<sequence>MSIIRFIGIGVHYVVNTFLALFLGGMLFLVVILLRDGEVPIPSFLVDTLDEELADQGFRVEFDRLQLDLRGIIFAHSTQIFAEGNTDPLFESDLMLVKFSIIRLLVGEFTPSEISLADAALYCPAVISPSGQREPMVHNLYINARRQGQDWLLDTFILQMLGARVHINGNVFTPLPGMESKSHDKKLNIDGLYMEICRSLIELQEPFSKIEDLILRIELSGERKAPLEILAQVYMSGFFDEATKVKLGAGSSRLRAKLGVDGILRPDGLGQVSLNSLQWQDDVETGFSEAHVRLDNGLDGFTSMPLAAEIYSYNIKAWGLPFDGAFGSLNLRDLKSTGTIKGHIILKSGLNWLAVDGPFHPKDESGSLNIRARWNPTFFLQSTEIPAEDIPTDISIAGRPYWKASVDFLPGLKPRNSQFDVRFNQLNYHQLHLEAARVKGRITEDEIELYSVDLYARDYAVKGNYQQQFSTGNYRFQAKGTVWPSDLNIFIPDQWWKDLWADFTFNQTPPEAEIDMSGQYGANGAKNKIYGSAKLRDVKYKDDPIDMARSRIWQNVQHLDLFDFNVETKDGRAAVELHWEYLPNGENDYISFLARTHLPLLQGANMAGPSVVPIAKKFPSDEIPYLDLAGIVYGEHSIHADDLYVKGSVFFPGPFEFEDVRFDNGSFLFELTPEQIKVSQGRLGLGGGKTALYTVVQRQPNGGLYVENAKISIIDAKLYGLYEAIPFLRVARAKQEALERIKAAKKARSDKDNDDDDDDDKAPRTFEERYAGDVKLFFDTHGQLPDLNTFSGSGTLVLTDANLGQLHLLGGLSSFLYSIGLHLGTLNFTNAQTDFTLARSNLNFPNGQVSGATGEIVTNGNFNIDQESLDFLISLHPFGNMETPIFDEIFSIFSPLANSIEVQLTGTLTKPDYEVSVKPMGVFFGQAKVENLNADVIPPLKKKPNQATTDKSSQ</sequence>
<organism evidence="3 4">
    <name type="scientific">Cerasicoccus arenae</name>
    <dbReference type="NCBI Taxonomy" id="424488"/>
    <lineage>
        <taxon>Bacteria</taxon>
        <taxon>Pseudomonadati</taxon>
        <taxon>Verrucomicrobiota</taxon>
        <taxon>Opitutia</taxon>
        <taxon>Puniceicoccales</taxon>
        <taxon>Cerasicoccaceae</taxon>
        <taxon>Cerasicoccus</taxon>
    </lineage>
</organism>
<proteinExistence type="predicted"/>
<reference evidence="3" key="2">
    <citation type="submission" date="2020-09" db="EMBL/GenBank/DDBJ databases">
        <authorList>
            <person name="Sun Q."/>
            <person name="Kim S."/>
        </authorList>
    </citation>
    <scope>NUCLEOTIDE SEQUENCE</scope>
    <source>
        <strain evidence="3">KCTC 12870</strain>
    </source>
</reference>
<evidence type="ECO:0000313" key="4">
    <source>
        <dbReference type="Proteomes" id="UP000642829"/>
    </source>
</evidence>
<evidence type="ECO:0000313" key="3">
    <source>
        <dbReference type="EMBL" id="GHC02345.1"/>
    </source>
</evidence>
<keyword evidence="2" id="KW-1133">Transmembrane helix</keyword>
<gene>
    <name evidence="3" type="ORF">GCM10007047_18620</name>
</gene>
<feature type="transmembrane region" description="Helical" evidence="2">
    <location>
        <begin position="12"/>
        <end position="34"/>
    </location>
</feature>
<name>A0A8J3DC97_9BACT</name>
<dbReference type="EMBL" id="BMXG01000010">
    <property type="protein sequence ID" value="GHC02345.1"/>
    <property type="molecule type" value="Genomic_DNA"/>
</dbReference>
<dbReference type="AlphaFoldDB" id="A0A8J3DC97"/>
<dbReference type="Proteomes" id="UP000642829">
    <property type="component" value="Unassembled WGS sequence"/>
</dbReference>
<evidence type="ECO:0000256" key="2">
    <source>
        <dbReference type="SAM" id="Phobius"/>
    </source>
</evidence>
<keyword evidence="4" id="KW-1185">Reference proteome</keyword>
<reference evidence="3" key="1">
    <citation type="journal article" date="2014" name="Int. J. Syst. Evol. Microbiol.">
        <title>Complete genome sequence of Corynebacterium casei LMG S-19264T (=DSM 44701T), isolated from a smear-ripened cheese.</title>
        <authorList>
            <consortium name="US DOE Joint Genome Institute (JGI-PGF)"/>
            <person name="Walter F."/>
            <person name="Albersmeier A."/>
            <person name="Kalinowski J."/>
            <person name="Ruckert C."/>
        </authorList>
    </citation>
    <scope>NUCLEOTIDE SEQUENCE</scope>
    <source>
        <strain evidence="3">KCTC 12870</strain>
    </source>
</reference>
<accession>A0A8J3DC97</accession>
<evidence type="ECO:0008006" key="5">
    <source>
        <dbReference type="Google" id="ProtNLM"/>
    </source>
</evidence>
<protein>
    <recommendedName>
        <fullName evidence="5">AsmA-like C-terminal domain-containing protein</fullName>
    </recommendedName>
</protein>
<feature type="region of interest" description="Disordered" evidence="1">
    <location>
        <begin position="744"/>
        <end position="765"/>
    </location>
</feature>
<evidence type="ECO:0000256" key="1">
    <source>
        <dbReference type="SAM" id="MobiDB-lite"/>
    </source>
</evidence>